<dbReference type="EMBL" id="BARS01054961">
    <property type="protein sequence ID" value="GAG52747.1"/>
    <property type="molecule type" value="Genomic_DNA"/>
</dbReference>
<gene>
    <name evidence="1" type="ORF">S01H1_81257</name>
</gene>
<sequence length="189" mass="20574">LAPYVKLAEDTGAHVAISHHNRKGKVGEIPDPEDALGSQAFRGSVDAFATYVKRQDDPDQPAYFTVTILGRDGRELGETHSRLVQELGLGGFAWPVLGSTRSEVRTRDVRARILETLENGEAIERKDLLKAIPGKASDVLDAIESLVRADKIERSGKGKRGDPYMFRAFRSGNGGNGEWNKTGVGQECA</sequence>
<feature type="non-terminal residue" evidence="1">
    <location>
        <position position="1"/>
    </location>
</feature>
<accession>X0Z2J9</accession>
<protein>
    <submittedName>
        <fullName evidence="1">Uncharacterized protein</fullName>
    </submittedName>
</protein>
<organism evidence="1">
    <name type="scientific">marine sediment metagenome</name>
    <dbReference type="NCBI Taxonomy" id="412755"/>
    <lineage>
        <taxon>unclassified sequences</taxon>
        <taxon>metagenomes</taxon>
        <taxon>ecological metagenomes</taxon>
    </lineage>
</organism>
<dbReference type="AlphaFoldDB" id="X0Z2J9"/>
<evidence type="ECO:0000313" key="1">
    <source>
        <dbReference type="EMBL" id="GAG52747.1"/>
    </source>
</evidence>
<name>X0Z2J9_9ZZZZ</name>
<comment type="caution">
    <text evidence="1">The sequence shown here is derived from an EMBL/GenBank/DDBJ whole genome shotgun (WGS) entry which is preliminary data.</text>
</comment>
<proteinExistence type="predicted"/>
<reference evidence="1" key="1">
    <citation type="journal article" date="2014" name="Front. Microbiol.">
        <title>High frequency of phylogenetically diverse reductive dehalogenase-homologous genes in deep subseafloor sedimentary metagenomes.</title>
        <authorList>
            <person name="Kawai M."/>
            <person name="Futagami T."/>
            <person name="Toyoda A."/>
            <person name="Takaki Y."/>
            <person name="Nishi S."/>
            <person name="Hori S."/>
            <person name="Arai W."/>
            <person name="Tsubouchi T."/>
            <person name="Morono Y."/>
            <person name="Uchiyama I."/>
            <person name="Ito T."/>
            <person name="Fujiyama A."/>
            <person name="Inagaki F."/>
            <person name="Takami H."/>
        </authorList>
    </citation>
    <scope>NUCLEOTIDE SEQUENCE</scope>
    <source>
        <strain evidence="1">Expedition CK06-06</strain>
    </source>
</reference>